<dbReference type="InterPro" id="IPR008331">
    <property type="entry name" value="Ferritin_DPS_dom"/>
</dbReference>
<dbReference type="PROSITE" id="PS50905">
    <property type="entry name" value="FERRITIN_LIKE"/>
    <property type="match status" value="1"/>
</dbReference>
<dbReference type="EMBL" id="UOGK01000686">
    <property type="protein sequence ID" value="VAX42415.1"/>
    <property type="molecule type" value="Genomic_DNA"/>
</dbReference>
<dbReference type="SUPFAM" id="SSF47240">
    <property type="entry name" value="Ferritin-like"/>
    <property type="match status" value="1"/>
</dbReference>
<evidence type="ECO:0000256" key="1">
    <source>
        <dbReference type="ARBA" id="ARBA00022434"/>
    </source>
</evidence>
<dbReference type="GO" id="GO:0008199">
    <property type="term" value="F:ferric iron binding"/>
    <property type="evidence" value="ECO:0007669"/>
    <property type="project" value="InterPro"/>
</dbReference>
<organism evidence="4">
    <name type="scientific">hydrothermal vent metagenome</name>
    <dbReference type="NCBI Taxonomy" id="652676"/>
    <lineage>
        <taxon>unclassified sequences</taxon>
        <taxon>metagenomes</taxon>
        <taxon>ecological metagenomes</taxon>
    </lineage>
</organism>
<dbReference type="AlphaFoldDB" id="A0A3B1E726"/>
<dbReference type="InterPro" id="IPR012347">
    <property type="entry name" value="Ferritin-like"/>
</dbReference>
<sequence length="142" mass="15881">MSTQNLINDLNEDLAYELSAVIQYMTYAAKVSGPSRPELKAFFEAEIPDETLHAQYLAGKIVALGGEPTTTPKPVPRADSAFEMLEAILAAETEAHDRYAKRSAEAEELGMKGLQVQLEDMARDESEHRDEVARILRRWQDS</sequence>
<evidence type="ECO:0000256" key="2">
    <source>
        <dbReference type="ARBA" id="ARBA00023004"/>
    </source>
</evidence>
<dbReference type="GO" id="GO:0004322">
    <property type="term" value="F:ferroxidase activity"/>
    <property type="evidence" value="ECO:0007669"/>
    <property type="project" value="TreeGrafter"/>
</dbReference>
<proteinExistence type="predicted"/>
<evidence type="ECO:0000313" key="4">
    <source>
        <dbReference type="EMBL" id="VAX42415.1"/>
    </source>
</evidence>
<dbReference type="GO" id="GO:0020037">
    <property type="term" value="F:heme binding"/>
    <property type="evidence" value="ECO:0007669"/>
    <property type="project" value="TreeGrafter"/>
</dbReference>
<dbReference type="InterPro" id="IPR009078">
    <property type="entry name" value="Ferritin-like_SF"/>
</dbReference>
<gene>
    <name evidence="4" type="ORF">MNBD_PLANCTO03-646</name>
</gene>
<dbReference type="CDD" id="cd00657">
    <property type="entry name" value="Ferritin_like"/>
    <property type="match status" value="1"/>
</dbReference>
<accession>A0A3B1E726</accession>
<dbReference type="PANTHER" id="PTHR30295">
    <property type="entry name" value="BACTERIOFERRITIN"/>
    <property type="match status" value="1"/>
</dbReference>
<protein>
    <recommendedName>
        <fullName evidence="3">Ferritin-like diiron domain-containing protein</fullName>
    </recommendedName>
</protein>
<keyword evidence="1" id="KW-0409">Iron storage</keyword>
<dbReference type="Gene3D" id="1.20.1260.10">
    <property type="match status" value="1"/>
</dbReference>
<name>A0A3B1E726_9ZZZZ</name>
<keyword evidence="2" id="KW-0408">Iron</keyword>
<dbReference type="GO" id="GO:0005829">
    <property type="term" value="C:cytosol"/>
    <property type="evidence" value="ECO:0007669"/>
    <property type="project" value="TreeGrafter"/>
</dbReference>
<dbReference type="Pfam" id="PF00210">
    <property type="entry name" value="Ferritin"/>
    <property type="match status" value="1"/>
</dbReference>
<feature type="domain" description="Ferritin-like diiron" evidence="3">
    <location>
        <begin position="1"/>
        <end position="142"/>
    </location>
</feature>
<dbReference type="InterPro" id="IPR009040">
    <property type="entry name" value="Ferritin-like_diiron"/>
</dbReference>
<reference evidence="4" key="1">
    <citation type="submission" date="2018-06" db="EMBL/GenBank/DDBJ databases">
        <authorList>
            <person name="Zhirakovskaya E."/>
        </authorList>
    </citation>
    <scope>NUCLEOTIDE SEQUENCE</scope>
</reference>
<evidence type="ECO:0000259" key="3">
    <source>
        <dbReference type="PROSITE" id="PS50905"/>
    </source>
</evidence>
<dbReference type="PANTHER" id="PTHR30295:SF0">
    <property type="entry name" value="BACTERIOFERRITIN"/>
    <property type="match status" value="1"/>
</dbReference>
<dbReference type="GO" id="GO:0006879">
    <property type="term" value="P:intracellular iron ion homeostasis"/>
    <property type="evidence" value="ECO:0007669"/>
    <property type="project" value="UniProtKB-KW"/>
</dbReference>